<dbReference type="Proteomes" id="UP000249891">
    <property type="component" value="Unassembled WGS sequence"/>
</dbReference>
<proteinExistence type="predicted"/>
<organism evidence="1 2">
    <name type="scientific">Capnocytophaga ochracea</name>
    <dbReference type="NCBI Taxonomy" id="1018"/>
    <lineage>
        <taxon>Bacteria</taxon>
        <taxon>Pseudomonadati</taxon>
        <taxon>Bacteroidota</taxon>
        <taxon>Flavobacteriia</taxon>
        <taxon>Flavobacteriales</taxon>
        <taxon>Flavobacteriaceae</taxon>
        <taxon>Capnocytophaga</taxon>
    </lineage>
</organism>
<dbReference type="EMBL" id="UARG01000017">
    <property type="protein sequence ID" value="SQA78019.1"/>
    <property type="molecule type" value="Genomic_DNA"/>
</dbReference>
<name>A0A2X2TK68_CAPOC</name>
<sequence length="60" mass="7040">MGLKVYENEHYGKNGDYFRGYANAKGFIGNSKALQGTYFYIVRYSKRGKEEQQKGFLYVR</sequence>
<gene>
    <name evidence="1" type="ORF">NCTC11546_01245</name>
</gene>
<dbReference type="Pfam" id="PF13585">
    <property type="entry name" value="CHU_C"/>
    <property type="match status" value="1"/>
</dbReference>
<protein>
    <recommendedName>
        <fullName evidence="3">Gliding motility-associated C-terminal domain</fullName>
    </recommendedName>
</protein>
<accession>A0A2X2TK68</accession>
<evidence type="ECO:0008006" key="3">
    <source>
        <dbReference type="Google" id="ProtNLM"/>
    </source>
</evidence>
<evidence type="ECO:0000313" key="1">
    <source>
        <dbReference type="EMBL" id="SQA78019.1"/>
    </source>
</evidence>
<reference evidence="1 2" key="1">
    <citation type="submission" date="2018-06" db="EMBL/GenBank/DDBJ databases">
        <authorList>
            <consortium name="Pathogen Informatics"/>
            <person name="Doyle S."/>
        </authorList>
    </citation>
    <scope>NUCLEOTIDE SEQUENCE [LARGE SCALE GENOMIC DNA]</scope>
    <source>
        <strain evidence="1 2">NCTC11546</strain>
    </source>
</reference>
<evidence type="ECO:0000313" key="2">
    <source>
        <dbReference type="Proteomes" id="UP000249891"/>
    </source>
</evidence>
<dbReference type="AlphaFoldDB" id="A0A2X2TK68"/>